<sequence>MLASSPRSPASPSSPKVCCTLDTPQQQAQSSNASSATTASQDGSKTQVPVSKPAIKRKRLTAEEREERDKEAAEKKRKREAVKAENEEKKALLSKEREEKRRRKEEEDRIKSEKKLQKELELKRAQEEKAKKARSQMKLNAFFDRSKSPKPGSEAGSDCGAPSAPEDSASITKTSNSIYGRIQPFFCRKNTRLNTSVAKLDGDTREAKTRNLDDLIAGGDQVHLQPLTCDSSEVLSVFKTTSSRGRLYHPVRRIMERVYQDSNGSGASVGSRMSDTAFKEARNKLAQVPVKIISFSQDVRPPYYGTITAKPFAMGQKNMARLARKPVERRLALNYDYDSEAEWQDEEGEDVDVDDDEEELDDDDDMDEFLDDSEDLGPSSRQLANLMEPESTGLCFENQDGDCLCGAVKEYRLEMMKGKRLAGKMEQDKSDVEVAGEANGEGIDPWSTQYWKGDCKATTKEAKDVRFIVCSGHMAPPPVPVRSKMKAEFANRSVKLVKSTLMDGVKQAILDHSTYSKMGIIDIIWRQFQHDSSRTEVKNTIELVAEKKGAGRLSRWDLRAGHGISQGNYDVA</sequence>
<feature type="domain" description="Chromatin assembly factor 1 p150 subunit acidic region" evidence="8">
    <location>
        <begin position="56"/>
        <end position="159"/>
    </location>
</feature>
<evidence type="ECO:0000256" key="5">
    <source>
        <dbReference type="ARBA" id="ARBA00023204"/>
    </source>
</evidence>
<feature type="compositionally biased region" description="Low complexity" evidence="7">
    <location>
        <begin position="25"/>
        <end position="41"/>
    </location>
</feature>
<evidence type="ECO:0008006" key="13">
    <source>
        <dbReference type="Google" id="ProtNLM"/>
    </source>
</evidence>
<dbReference type="GO" id="GO:0005634">
    <property type="term" value="C:nucleus"/>
    <property type="evidence" value="ECO:0007669"/>
    <property type="project" value="UniProtKB-SubCell"/>
</dbReference>
<name>A0A2C5XYI4_9HYPO</name>
<dbReference type="InterPro" id="IPR021644">
    <property type="entry name" value="CAF-1_p150_acidic"/>
</dbReference>
<dbReference type="Pfam" id="PF12253">
    <property type="entry name" value="CAF1A_dimeriz"/>
    <property type="match status" value="1"/>
</dbReference>
<feature type="compositionally biased region" description="Low complexity" evidence="7">
    <location>
        <begin position="1"/>
        <end position="15"/>
    </location>
</feature>
<keyword evidence="12" id="KW-1185">Reference proteome</keyword>
<evidence type="ECO:0000256" key="4">
    <source>
        <dbReference type="ARBA" id="ARBA00023186"/>
    </source>
</evidence>
<protein>
    <recommendedName>
        <fullName evidence="13">Chromatin assembly factor 1 subunit A</fullName>
    </recommendedName>
</protein>
<dbReference type="PANTHER" id="PTHR15272">
    <property type="entry name" value="CHROMATIN ASSEMBLY FACTOR 1 SUBUNIT A CAF-1 SUBUNIT A"/>
    <property type="match status" value="1"/>
</dbReference>
<evidence type="ECO:0000256" key="2">
    <source>
        <dbReference type="ARBA" id="ARBA00022705"/>
    </source>
</evidence>
<dbReference type="InterPro" id="IPR022043">
    <property type="entry name" value="CAF1A_DD"/>
</dbReference>
<evidence type="ECO:0000259" key="8">
    <source>
        <dbReference type="Pfam" id="PF11600"/>
    </source>
</evidence>
<accession>A0A2C5XYI4</accession>
<dbReference type="GO" id="GO:0033186">
    <property type="term" value="C:CAF-1 complex"/>
    <property type="evidence" value="ECO:0007669"/>
    <property type="project" value="TreeGrafter"/>
</dbReference>
<feature type="region of interest" description="Disordered" evidence="7">
    <location>
        <begin position="1"/>
        <end position="172"/>
    </location>
</feature>
<evidence type="ECO:0000259" key="9">
    <source>
        <dbReference type="Pfam" id="PF12253"/>
    </source>
</evidence>
<feature type="region of interest" description="Disordered" evidence="7">
    <location>
        <begin position="338"/>
        <end position="378"/>
    </location>
</feature>
<feature type="compositionally biased region" description="Basic and acidic residues" evidence="7">
    <location>
        <begin position="60"/>
        <end position="74"/>
    </location>
</feature>
<dbReference type="Proteomes" id="UP000224854">
    <property type="component" value="Unassembled WGS sequence"/>
</dbReference>
<dbReference type="OrthoDB" id="79480at2759"/>
<keyword evidence="2" id="KW-0235">DNA replication</keyword>
<proteinExistence type="predicted"/>
<dbReference type="EMBL" id="NJEU01000741">
    <property type="protein sequence ID" value="PHH70918.1"/>
    <property type="molecule type" value="Genomic_DNA"/>
</dbReference>
<dbReference type="PANTHER" id="PTHR15272:SF0">
    <property type="entry name" value="CHROMATIN ASSEMBLY FACTOR 1 SUBUNIT A"/>
    <property type="match status" value="1"/>
</dbReference>
<feature type="domain" description="Chromatin assembly factor 1 subunit Cac1-like C-terminal" evidence="10">
    <location>
        <begin position="505"/>
        <end position="558"/>
    </location>
</feature>
<keyword evidence="5" id="KW-0234">DNA repair</keyword>
<evidence type="ECO:0000256" key="3">
    <source>
        <dbReference type="ARBA" id="ARBA00022763"/>
    </source>
</evidence>
<evidence type="ECO:0000313" key="12">
    <source>
        <dbReference type="Proteomes" id="UP000224854"/>
    </source>
</evidence>
<comment type="caution">
    <text evidence="11">The sequence shown here is derived from an EMBL/GenBank/DDBJ whole genome shotgun (WGS) entry which is preliminary data.</text>
</comment>
<organism evidence="11 12">
    <name type="scientific">Ophiocordyceps australis</name>
    <dbReference type="NCBI Taxonomy" id="1399860"/>
    <lineage>
        <taxon>Eukaryota</taxon>
        <taxon>Fungi</taxon>
        <taxon>Dikarya</taxon>
        <taxon>Ascomycota</taxon>
        <taxon>Pezizomycotina</taxon>
        <taxon>Sordariomycetes</taxon>
        <taxon>Hypocreomycetidae</taxon>
        <taxon>Hypocreales</taxon>
        <taxon>Ophiocordycipitaceae</taxon>
        <taxon>Ophiocordyceps</taxon>
    </lineage>
</organism>
<dbReference type="InterPro" id="IPR048800">
    <property type="entry name" value="Cac1-like_C"/>
</dbReference>
<dbReference type="GO" id="GO:0006281">
    <property type="term" value="P:DNA repair"/>
    <property type="evidence" value="ECO:0007669"/>
    <property type="project" value="UniProtKB-KW"/>
</dbReference>
<dbReference type="GO" id="GO:0006260">
    <property type="term" value="P:DNA replication"/>
    <property type="evidence" value="ECO:0007669"/>
    <property type="project" value="UniProtKB-KW"/>
</dbReference>
<gene>
    <name evidence="11" type="ORF">CDD82_6849</name>
</gene>
<evidence type="ECO:0000256" key="1">
    <source>
        <dbReference type="ARBA" id="ARBA00004123"/>
    </source>
</evidence>
<dbReference type="AlphaFoldDB" id="A0A2C5XYI4"/>
<evidence type="ECO:0000313" key="11">
    <source>
        <dbReference type="EMBL" id="PHH70918.1"/>
    </source>
</evidence>
<keyword evidence="3" id="KW-0227">DNA damage</keyword>
<dbReference type="Pfam" id="PF11600">
    <property type="entry name" value="CAF1A_acidic"/>
    <property type="match status" value="1"/>
</dbReference>
<keyword evidence="6" id="KW-0539">Nucleus</keyword>
<feature type="compositionally biased region" description="Acidic residues" evidence="7">
    <location>
        <begin position="338"/>
        <end position="375"/>
    </location>
</feature>
<evidence type="ECO:0000256" key="6">
    <source>
        <dbReference type="ARBA" id="ARBA00023242"/>
    </source>
</evidence>
<dbReference type="GO" id="GO:0006334">
    <property type="term" value="P:nucleosome assembly"/>
    <property type="evidence" value="ECO:0007669"/>
    <property type="project" value="TreeGrafter"/>
</dbReference>
<dbReference type="Pfam" id="PF21796">
    <property type="entry name" value="Cac1_C"/>
    <property type="match status" value="1"/>
</dbReference>
<comment type="subcellular location">
    <subcellularLocation>
        <location evidence="1">Nucleus</location>
    </subcellularLocation>
</comment>
<evidence type="ECO:0000256" key="7">
    <source>
        <dbReference type="SAM" id="MobiDB-lite"/>
    </source>
</evidence>
<evidence type="ECO:0000259" key="10">
    <source>
        <dbReference type="Pfam" id="PF21796"/>
    </source>
</evidence>
<feature type="compositionally biased region" description="Basic and acidic residues" evidence="7">
    <location>
        <begin position="81"/>
        <end position="130"/>
    </location>
</feature>
<reference evidence="11 12" key="1">
    <citation type="submission" date="2017-06" db="EMBL/GenBank/DDBJ databases">
        <title>Ant-infecting Ophiocordyceps genomes reveal a high diversity of potential behavioral manipulation genes and a possible major role for enterotoxins.</title>
        <authorList>
            <person name="De Bekker C."/>
            <person name="Evans H.C."/>
            <person name="Brachmann A."/>
            <person name="Hughes D.P."/>
        </authorList>
    </citation>
    <scope>NUCLEOTIDE SEQUENCE [LARGE SCALE GENOMIC DNA]</scope>
    <source>
        <strain evidence="11 12">1348a</strain>
    </source>
</reference>
<keyword evidence="4" id="KW-0143">Chaperone</keyword>
<feature type="domain" description="Chromatin assembly factor 1 subunit A dimerization" evidence="9">
    <location>
        <begin position="291"/>
        <end position="367"/>
    </location>
</feature>